<dbReference type="Proteomes" id="UP000617628">
    <property type="component" value="Unassembled WGS sequence"/>
</dbReference>
<protein>
    <submittedName>
        <fullName evidence="4">Response regulator</fullName>
    </submittedName>
</protein>
<dbReference type="InterPro" id="IPR050595">
    <property type="entry name" value="Bact_response_regulator"/>
</dbReference>
<dbReference type="Gene3D" id="3.40.50.2300">
    <property type="match status" value="1"/>
</dbReference>
<proteinExistence type="predicted"/>
<reference evidence="4" key="1">
    <citation type="submission" date="2021-01" db="EMBL/GenBank/DDBJ databases">
        <title>Modified the classification status of verrucomicrobia.</title>
        <authorList>
            <person name="Feng X."/>
        </authorList>
    </citation>
    <scope>NUCLEOTIDE SEQUENCE</scope>
    <source>
        <strain evidence="4">KCTC 13126</strain>
    </source>
</reference>
<evidence type="ECO:0000256" key="2">
    <source>
        <dbReference type="PROSITE-ProRule" id="PRU00169"/>
    </source>
</evidence>
<evidence type="ECO:0000313" key="5">
    <source>
        <dbReference type="Proteomes" id="UP000617628"/>
    </source>
</evidence>
<organism evidence="4 5">
    <name type="scientific">Pelagicoccus mobilis</name>
    <dbReference type="NCBI Taxonomy" id="415221"/>
    <lineage>
        <taxon>Bacteria</taxon>
        <taxon>Pseudomonadati</taxon>
        <taxon>Verrucomicrobiota</taxon>
        <taxon>Opitutia</taxon>
        <taxon>Puniceicoccales</taxon>
        <taxon>Pelagicoccaceae</taxon>
        <taxon>Pelagicoccus</taxon>
    </lineage>
</organism>
<dbReference type="PANTHER" id="PTHR44591:SF3">
    <property type="entry name" value="RESPONSE REGULATORY DOMAIN-CONTAINING PROTEIN"/>
    <property type="match status" value="1"/>
</dbReference>
<name>A0A934VU35_9BACT</name>
<keyword evidence="1 2" id="KW-0597">Phosphoprotein</keyword>
<dbReference type="InterPro" id="IPR011006">
    <property type="entry name" value="CheY-like_superfamily"/>
</dbReference>
<feature type="modified residue" description="4-aspartylphosphate" evidence="2">
    <location>
        <position position="120"/>
    </location>
</feature>
<feature type="domain" description="Response regulatory" evidence="3">
    <location>
        <begin position="36"/>
        <end position="189"/>
    </location>
</feature>
<dbReference type="GO" id="GO:0000160">
    <property type="term" value="P:phosphorelay signal transduction system"/>
    <property type="evidence" value="ECO:0007669"/>
    <property type="project" value="InterPro"/>
</dbReference>
<dbReference type="EMBL" id="JAENIL010000072">
    <property type="protein sequence ID" value="MBK1880144.1"/>
    <property type="molecule type" value="Genomic_DNA"/>
</dbReference>
<accession>A0A934VU35</accession>
<dbReference type="RefSeq" id="WP_325176410.1">
    <property type="nucleotide sequence ID" value="NZ_JAENIL010000072.1"/>
</dbReference>
<sequence length="200" mass="23080">MELQIHAKSPNYRIPTLHKMARSTSHIDLSSLENRSILVVDDNHSIHRDYQSVLCPNPHDGEQSELEKLEALLLGDEAESSNESRHRNFTLQSAFQGEEAVELVEKHLAKGIRYPMAFVDMRMPPGWDGLETIRELRRLDPEMRFVIVSAYSDHTHETLKSELGENCLVQIVYKPFDPREIYQLAYRIVSKWNELQASPA</sequence>
<evidence type="ECO:0000259" key="3">
    <source>
        <dbReference type="PROSITE" id="PS50110"/>
    </source>
</evidence>
<dbReference type="AlphaFoldDB" id="A0A934VU35"/>
<dbReference type="PROSITE" id="PS50110">
    <property type="entry name" value="RESPONSE_REGULATORY"/>
    <property type="match status" value="1"/>
</dbReference>
<dbReference type="PANTHER" id="PTHR44591">
    <property type="entry name" value="STRESS RESPONSE REGULATOR PROTEIN 1"/>
    <property type="match status" value="1"/>
</dbReference>
<comment type="caution">
    <text evidence="4">The sequence shown here is derived from an EMBL/GenBank/DDBJ whole genome shotgun (WGS) entry which is preliminary data.</text>
</comment>
<dbReference type="InterPro" id="IPR001789">
    <property type="entry name" value="Sig_transdc_resp-reg_receiver"/>
</dbReference>
<dbReference type="Pfam" id="PF00072">
    <property type="entry name" value="Response_reg"/>
    <property type="match status" value="1"/>
</dbReference>
<evidence type="ECO:0000313" key="4">
    <source>
        <dbReference type="EMBL" id="MBK1880144.1"/>
    </source>
</evidence>
<keyword evidence="5" id="KW-1185">Reference proteome</keyword>
<dbReference type="SUPFAM" id="SSF52172">
    <property type="entry name" value="CheY-like"/>
    <property type="match status" value="1"/>
</dbReference>
<evidence type="ECO:0000256" key="1">
    <source>
        <dbReference type="ARBA" id="ARBA00022553"/>
    </source>
</evidence>
<gene>
    <name evidence="4" type="ORF">JIN87_24880</name>
</gene>